<evidence type="ECO:0000256" key="2">
    <source>
        <dbReference type="SAM" id="Phobius"/>
    </source>
</evidence>
<feature type="coiled-coil region" evidence="1">
    <location>
        <begin position="23"/>
        <end position="64"/>
    </location>
</feature>
<evidence type="ECO:0000313" key="4">
    <source>
        <dbReference type="Proteomes" id="UP000094056"/>
    </source>
</evidence>
<comment type="caution">
    <text evidence="3">The sequence shown here is derived from an EMBL/GenBank/DDBJ whole genome shotgun (WGS) entry which is preliminary data.</text>
</comment>
<organism evidence="3 4">
    <name type="scientific">Candidatus Scalindua rubra</name>
    <dbReference type="NCBI Taxonomy" id="1872076"/>
    <lineage>
        <taxon>Bacteria</taxon>
        <taxon>Pseudomonadati</taxon>
        <taxon>Planctomycetota</taxon>
        <taxon>Candidatus Brocadiia</taxon>
        <taxon>Candidatus Brocadiales</taxon>
        <taxon>Candidatus Scalinduaceae</taxon>
        <taxon>Candidatus Scalindua</taxon>
    </lineage>
</organism>
<evidence type="ECO:0000256" key="1">
    <source>
        <dbReference type="SAM" id="Coils"/>
    </source>
</evidence>
<reference evidence="3 4" key="1">
    <citation type="submission" date="2016-07" db="EMBL/GenBank/DDBJ databases">
        <title>Draft genome of Scalindua rubra, obtained from a brine-seawater interface in the Red Sea, sheds light on salt adaptation in anammox bacteria.</title>
        <authorList>
            <person name="Speth D.R."/>
            <person name="Lagkouvardos I."/>
            <person name="Wang Y."/>
            <person name="Qian P.-Y."/>
            <person name="Dutilh B.E."/>
            <person name="Jetten M.S."/>
        </authorList>
    </citation>
    <scope>NUCLEOTIDE SEQUENCE [LARGE SCALE GENOMIC DNA]</scope>
    <source>
        <strain evidence="3">BSI-1</strain>
    </source>
</reference>
<proteinExistence type="predicted"/>
<keyword evidence="1" id="KW-0175">Coiled coil</keyword>
<accession>A0A1E3XBZ0</accession>
<dbReference type="EMBL" id="MAYW01000037">
    <property type="protein sequence ID" value="ODS33123.1"/>
    <property type="molecule type" value="Genomic_DNA"/>
</dbReference>
<gene>
    <name evidence="3" type="ORF">SCARUB_01747</name>
</gene>
<dbReference type="Proteomes" id="UP000094056">
    <property type="component" value="Unassembled WGS sequence"/>
</dbReference>
<name>A0A1E3XBZ0_9BACT</name>
<keyword evidence="2" id="KW-1133">Transmembrane helix</keyword>
<dbReference type="AlphaFoldDB" id="A0A1E3XBZ0"/>
<feature type="transmembrane region" description="Helical" evidence="2">
    <location>
        <begin position="121"/>
        <end position="139"/>
    </location>
</feature>
<sequence length="143" mass="16827">MLRRFLITFSIVVSIIIVFSVIVTQKRDERKTLEAKKNELAKTVDFLKEKNVRLKKENDALVNDPIQIEREARENYGYIKPGEVTYKKYKFNISEPENDKVKQPNKSNKIESFLFDGPFPWQVPLGLILIAAIFLLVSYRYER</sequence>
<protein>
    <submittedName>
        <fullName evidence="3">Putative septum formation initiator</fullName>
    </submittedName>
</protein>
<keyword evidence="2" id="KW-0812">Transmembrane</keyword>
<evidence type="ECO:0000313" key="3">
    <source>
        <dbReference type="EMBL" id="ODS33123.1"/>
    </source>
</evidence>
<feature type="transmembrane region" description="Helical" evidence="2">
    <location>
        <begin position="5"/>
        <end position="23"/>
    </location>
</feature>
<dbReference type="Pfam" id="PF04977">
    <property type="entry name" value="DivIC"/>
    <property type="match status" value="1"/>
</dbReference>
<keyword evidence="2" id="KW-0472">Membrane</keyword>
<dbReference type="InterPro" id="IPR007060">
    <property type="entry name" value="FtsL/DivIC"/>
</dbReference>